<keyword evidence="2" id="KW-1185">Reference proteome</keyword>
<reference evidence="1 2" key="1">
    <citation type="journal article" date="2024" name="J Genomics">
        <title>Draft genome sequencing and assembly of Favolaschia claudopus CIRM-BRFM 2984 isolated from oak limbs.</title>
        <authorList>
            <person name="Navarro D."/>
            <person name="Drula E."/>
            <person name="Chaduli D."/>
            <person name="Cazenave R."/>
            <person name="Ahrendt S."/>
            <person name="Wang J."/>
            <person name="Lipzen A."/>
            <person name="Daum C."/>
            <person name="Barry K."/>
            <person name="Grigoriev I.V."/>
            <person name="Favel A."/>
            <person name="Rosso M.N."/>
            <person name="Martin F."/>
        </authorList>
    </citation>
    <scope>NUCLEOTIDE SEQUENCE [LARGE SCALE GENOMIC DNA]</scope>
    <source>
        <strain evidence="1 2">CIRM-BRFM 2984</strain>
    </source>
</reference>
<comment type="caution">
    <text evidence="1">The sequence shown here is derived from an EMBL/GenBank/DDBJ whole genome shotgun (WGS) entry which is preliminary data.</text>
</comment>
<protein>
    <submittedName>
        <fullName evidence="1">Uncharacterized protein</fullName>
    </submittedName>
</protein>
<gene>
    <name evidence="1" type="ORF">R3P38DRAFT_2845312</name>
</gene>
<sequence>MQDVRRLHVYKNDVLNPLNRQLDLSAGPSSTQIDAWTVCNDPETTLLSWATYGELFHHTLELAYLPFPQHKPLSTIIRYKWFVYCMPDINSFTAFNFTQDETPQFSGETDMCHQLSMQCANRDFFRVSFRKALKTSASCQATSDEKIRRLFVDCAMHMGLRSLELLIPGGVEKLSEDLERIMRGIHRRRIENDELGGDSVAEKQLLKIIGDPWLLSTHITLELDLPFTFGGAGYYGLDDEEYDEVLEAEVIAAVHEPVRRPIADEAV</sequence>
<dbReference type="EMBL" id="JAWWNJ010000005">
    <property type="protein sequence ID" value="KAK7055133.1"/>
    <property type="molecule type" value="Genomic_DNA"/>
</dbReference>
<accession>A0AAW0DTL6</accession>
<proteinExistence type="predicted"/>
<dbReference type="Proteomes" id="UP001362999">
    <property type="component" value="Unassembled WGS sequence"/>
</dbReference>
<organism evidence="1 2">
    <name type="scientific">Favolaschia claudopus</name>
    <dbReference type="NCBI Taxonomy" id="2862362"/>
    <lineage>
        <taxon>Eukaryota</taxon>
        <taxon>Fungi</taxon>
        <taxon>Dikarya</taxon>
        <taxon>Basidiomycota</taxon>
        <taxon>Agaricomycotina</taxon>
        <taxon>Agaricomycetes</taxon>
        <taxon>Agaricomycetidae</taxon>
        <taxon>Agaricales</taxon>
        <taxon>Marasmiineae</taxon>
        <taxon>Mycenaceae</taxon>
        <taxon>Favolaschia</taxon>
    </lineage>
</organism>
<dbReference type="AlphaFoldDB" id="A0AAW0DTL6"/>
<evidence type="ECO:0000313" key="1">
    <source>
        <dbReference type="EMBL" id="KAK7055133.1"/>
    </source>
</evidence>
<evidence type="ECO:0000313" key="2">
    <source>
        <dbReference type="Proteomes" id="UP001362999"/>
    </source>
</evidence>
<name>A0AAW0DTL6_9AGAR</name>